<name>A0A1V6TAI6_9EURO</name>
<dbReference type="SUPFAM" id="SSF55486">
    <property type="entry name" value="Metalloproteases ('zincins'), catalytic domain"/>
    <property type="match status" value="1"/>
</dbReference>
<dbReference type="AlphaFoldDB" id="A0A1V6TAI6"/>
<sequence length="323" mass="35532">MKPSFFKGPLPVFLAMTFASVVPALYVPEKRADAGTTIWEPQTKETDLKIKWNDDDGFKCADDRKKTITQELRYAVDLAKTAEANPTLGEFYYHFFDLETQGKENHVEDVKGVYKRMSEMLLGTGDYQLAFSCKMDSLCVKKDGSPSGTSAFANDGGKRMNFCDIFFEARNSNDGGASPFITSDLISNCKSDQNTINLRKAQQSRAAIMVHESAHTKYVMGDVSEKGALDIAYGLLANLQLPTGTLDRADHLKKTGRGSQVSPKDKSKIVCPSDDGQKEGICDKTKCRSNDDSYVFPAAGVFFTQACEVEVPLPDGVTYPVLS</sequence>
<organism evidence="2 3">
    <name type="scientific">Penicillium steckii</name>
    <dbReference type="NCBI Taxonomy" id="303698"/>
    <lineage>
        <taxon>Eukaryota</taxon>
        <taxon>Fungi</taxon>
        <taxon>Dikarya</taxon>
        <taxon>Ascomycota</taxon>
        <taxon>Pezizomycotina</taxon>
        <taxon>Eurotiomycetes</taxon>
        <taxon>Eurotiomycetidae</taxon>
        <taxon>Eurotiales</taxon>
        <taxon>Aspergillaceae</taxon>
        <taxon>Penicillium</taxon>
    </lineage>
</organism>
<dbReference type="OrthoDB" id="4316758at2759"/>
<evidence type="ECO:0000313" key="3">
    <source>
        <dbReference type="Proteomes" id="UP000191285"/>
    </source>
</evidence>
<dbReference type="STRING" id="303698.A0A1V6TAI6"/>
<dbReference type="GO" id="GO:0008237">
    <property type="term" value="F:metallopeptidase activity"/>
    <property type="evidence" value="ECO:0007669"/>
    <property type="project" value="InterPro"/>
</dbReference>
<dbReference type="InterPro" id="IPR024079">
    <property type="entry name" value="MetalloPept_cat_dom_sf"/>
</dbReference>
<proteinExistence type="predicted"/>
<keyword evidence="1" id="KW-0732">Signal</keyword>
<accession>A0A1V6TAI6</accession>
<evidence type="ECO:0000256" key="1">
    <source>
        <dbReference type="SAM" id="SignalP"/>
    </source>
</evidence>
<protein>
    <recommendedName>
        <fullName evidence="4">Lysine-specific metallo-endopeptidase domain-containing protein</fullName>
    </recommendedName>
</protein>
<feature type="chain" id="PRO_5010720638" description="Lysine-specific metallo-endopeptidase domain-containing protein" evidence="1">
    <location>
        <begin position="25"/>
        <end position="323"/>
    </location>
</feature>
<dbReference type="Proteomes" id="UP000191285">
    <property type="component" value="Unassembled WGS sequence"/>
</dbReference>
<comment type="caution">
    <text evidence="2">The sequence shown here is derived from an EMBL/GenBank/DDBJ whole genome shotgun (WGS) entry which is preliminary data.</text>
</comment>
<keyword evidence="3" id="KW-1185">Reference proteome</keyword>
<reference evidence="3" key="1">
    <citation type="journal article" date="2017" name="Nat. Microbiol.">
        <title>Global analysis of biosynthetic gene clusters reveals vast potential of secondary metabolite production in Penicillium species.</title>
        <authorList>
            <person name="Nielsen J.C."/>
            <person name="Grijseels S."/>
            <person name="Prigent S."/>
            <person name="Ji B."/>
            <person name="Dainat J."/>
            <person name="Nielsen K.F."/>
            <person name="Frisvad J.C."/>
            <person name="Workman M."/>
            <person name="Nielsen J."/>
        </authorList>
    </citation>
    <scope>NUCLEOTIDE SEQUENCE [LARGE SCALE GENOMIC DNA]</scope>
    <source>
        <strain evidence="3">IBT 24891</strain>
    </source>
</reference>
<dbReference type="Gene3D" id="3.40.390.10">
    <property type="entry name" value="Collagenase (Catalytic Domain)"/>
    <property type="match status" value="1"/>
</dbReference>
<gene>
    <name evidence="2" type="ORF">PENSTE_c009G09223</name>
</gene>
<feature type="signal peptide" evidence="1">
    <location>
        <begin position="1"/>
        <end position="24"/>
    </location>
</feature>
<evidence type="ECO:0000313" key="2">
    <source>
        <dbReference type="EMBL" id="OQE23161.1"/>
    </source>
</evidence>
<evidence type="ECO:0008006" key="4">
    <source>
        <dbReference type="Google" id="ProtNLM"/>
    </source>
</evidence>
<dbReference type="EMBL" id="MLKD01000009">
    <property type="protein sequence ID" value="OQE23161.1"/>
    <property type="molecule type" value="Genomic_DNA"/>
</dbReference>